<dbReference type="AlphaFoldDB" id="A0AAD7QCQ2"/>
<sequence>MIACPTLQTSKKIYNVKMYKLRTSFLANSTHIEVVSEKFVVGMAGTLFHLLVILLGLTSITCLKAVPVTRSDSLMHGSQVLGVPENTHQVSSERIWEEKTIADRMDLELHDYPGSGANNRHTPKPAGYWKAGCADC</sequence>
<evidence type="ECO:0000256" key="1">
    <source>
        <dbReference type="SAM" id="Phobius"/>
    </source>
</evidence>
<keyword evidence="3" id="KW-1185">Reference proteome</keyword>
<gene>
    <name evidence="2" type="ORF">O6P43_001964</name>
</gene>
<name>A0AAD7QCQ2_QUISA</name>
<accession>A0AAD7QCQ2</accession>
<dbReference type="Proteomes" id="UP001163823">
    <property type="component" value="Chromosome 2"/>
</dbReference>
<protein>
    <submittedName>
        <fullName evidence="2">Transmembrane protein</fullName>
    </submittedName>
</protein>
<dbReference type="EMBL" id="JARAOO010000002">
    <property type="protein sequence ID" value="KAJ7978436.1"/>
    <property type="molecule type" value="Genomic_DNA"/>
</dbReference>
<keyword evidence="1" id="KW-1133">Transmembrane helix</keyword>
<comment type="caution">
    <text evidence="2">The sequence shown here is derived from an EMBL/GenBank/DDBJ whole genome shotgun (WGS) entry which is preliminary data.</text>
</comment>
<evidence type="ECO:0000313" key="2">
    <source>
        <dbReference type="EMBL" id="KAJ7978436.1"/>
    </source>
</evidence>
<dbReference type="PANTHER" id="PTHR33474">
    <property type="entry name" value="TRANSMEMBRANE PROTEIN"/>
    <property type="match status" value="1"/>
</dbReference>
<keyword evidence="1" id="KW-0472">Membrane</keyword>
<keyword evidence="1 2" id="KW-0812">Transmembrane</keyword>
<dbReference type="PANTHER" id="PTHR33474:SF2">
    <property type="entry name" value="TRANSMEMBRANE PROTEIN"/>
    <property type="match status" value="1"/>
</dbReference>
<dbReference type="KEGG" id="qsa:O6P43_001964"/>
<feature type="transmembrane region" description="Helical" evidence="1">
    <location>
        <begin position="47"/>
        <end position="66"/>
    </location>
</feature>
<proteinExistence type="predicted"/>
<reference evidence="2" key="1">
    <citation type="journal article" date="2023" name="Science">
        <title>Elucidation of the pathway for biosynthesis of saponin adjuvants from the soapbark tree.</title>
        <authorList>
            <person name="Reed J."/>
            <person name="Orme A."/>
            <person name="El-Demerdash A."/>
            <person name="Owen C."/>
            <person name="Martin L.B.B."/>
            <person name="Misra R.C."/>
            <person name="Kikuchi S."/>
            <person name="Rejzek M."/>
            <person name="Martin A.C."/>
            <person name="Harkess A."/>
            <person name="Leebens-Mack J."/>
            <person name="Louveau T."/>
            <person name="Stephenson M.J."/>
            <person name="Osbourn A."/>
        </authorList>
    </citation>
    <scope>NUCLEOTIDE SEQUENCE</scope>
    <source>
        <strain evidence="2">S10</strain>
    </source>
</reference>
<organism evidence="2 3">
    <name type="scientific">Quillaja saponaria</name>
    <name type="common">Soap bark tree</name>
    <dbReference type="NCBI Taxonomy" id="32244"/>
    <lineage>
        <taxon>Eukaryota</taxon>
        <taxon>Viridiplantae</taxon>
        <taxon>Streptophyta</taxon>
        <taxon>Embryophyta</taxon>
        <taxon>Tracheophyta</taxon>
        <taxon>Spermatophyta</taxon>
        <taxon>Magnoliopsida</taxon>
        <taxon>eudicotyledons</taxon>
        <taxon>Gunneridae</taxon>
        <taxon>Pentapetalae</taxon>
        <taxon>rosids</taxon>
        <taxon>fabids</taxon>
        <taxon>Fabales</taxon>
        <taxon>Quillajaceae</taxon>
        <taxon>Quillaja</taxon>
    </lineage>
</organism>
<evidence type="ECO:0000313" key="3">
    <source>
        <dbReference type="Proteomes" id="UP001163823"/>
    </source>
</evidence>